<comment type="caution">
    <text evidence="5">The sequence shown here is derived from an EMBL/GenBank/DDBJ whole genome shotgun (WGS) entry which is preliminary data.</text>
</comment>
<reference evidence="5 6" key="1">
    <citation type="submission" date="2024-02" db="EMBL/GenBank/DDBJ databases">
        <authorList>
            <person name="Chen Y."/>
            <person name="Shah S."/>
            <person name="Dougan E. K."/>
            <person name="Thang M."/>
            <person name="Chan C."/>
        </authorList>
    </citation>
    <scope>NUCLEOTIDE SEQUENCE [LARGE SCALE GENOMIC DNA]</scope>
</reference>
<evidence type="ECO:0000256" key="1">
    <source>
        <dbReference type="ARBA" id="ARBA00022737"/>
    </source>
</evidence>
<dbReference type="PANTHER" id="PTHR46311">
    <property type="entry name" value="CALCIUM-BINDING PROTEIN 8-RELATED"/>
    <property type="match status" value="1"/>
</dbReference>
<feature type="region of interest" description="Disordered" evidence="3">
    <location>
        <begin position="586"/>
        <end position="612"/>
    </location>
</feature>
<dbReference type="Pfam" id="PF13202">
    <property type="entry name" value="EF-hand_5"/>
    <property type="match status" value="2"/>
</dbReference>
<dbReference type="SUPFAM" id="SSF47473">
    <property type="entry name" value="EF-hand"/>
    <property type="match status" value="1"/>
</dbReference>
<feature type="compositionally biased region" description="Basic and acidic residues" evidence="3">
    <location>
        <begin position="413"/>
        <end position="422"/>
    </location>
</feature>
<name>A0ABP0PQC2_9DINO</name>
<feature type="non-terminal residue" evidence="5">
    <location>
        <position position="1"/>
    </location>
</feature>
<feature type="domain" description="EF-hand" evidence="4">
    <location>
        <begin position="11"/>
        <end position="46"/>
    </location>
</feature>
<feature type="compositionally biased region" description="Low complexity" evidence="3">
    <location>
        <begin position="591"/>
        <end position="605"/>
    </location>
</feature>
<dbReference type="SMART" id="SM00054">
    <property type="entry name" value="EFh"/>
    <property type="match status" value="3"/>
</dbReference>
<feature type="region of interest" description="Disordered" evidence="3">
    <location>
        <begin position="338"/>
        <end position="456"/>
    </location>
</feature>
<dbReference type="CDD" id="cd00051">
    <property type="entry name" value="EFh"/>
    <property type="match status" value="1"/>
</dbReference>
<dbReference type="Proteomes" id="UP001642484">
    <property type="component" value="Unassembled WGS sequence"/>
</dbReference>
<feature type="compositionally biased region" description="Low complexity" evidence="3">
    <location>
        <begin position="183"/>
        <end position="198"/>
    </location>
</feature>
<accession>A0ABP0PQC2</accession>
<feature type="compositionally biased region" description="Basic and acidic residues" evidence="3">
    <location>
        <begin position="379"/>
        <end position="393"/>
    </location>
</feature>
<dbReference type="PROSITE" id="PS00018">
    <property type="entry name" value="EF_HAND_1"/>
    <property type="match status" value="2"/>
</dbReference>
<dbReference type="PROSITE" id="PS50222">
    <property type="entry name" value="EF_HAND_2"/>
    <property type="match status" value="3"/>
</dbReference>
<evidence type="ECO:0000313" key="6">
    <source>
        <dbReference type="Proteomes" id="UP001642484"/>
    </source>
</evidence>
<evidence type="ECO:0000313" key="5">
    <source>
        <dbReference type="EMBL" id="CAK9078220.1"/>
    </source>
</evidence>
<feature type="domain" description="EF-hand" evidence="4">
    <location>
        <begin position="491"/>
        <end position="517"/>
    </location>
</feature>
<feature type="region of interest" description="Disordered" evidence="3">
    <location>
        <begin position="533"/>
        <end position="569"/>
    </location>
</feature>
<feature type="compositionally biased region" description="Basic and acidic residues" evidence="3">
    <location>
        <begin position="538"/>
        <end position="559"/>
    </location>
</feature>
<dbReference type="InterPro" id="IPR011992">
    <property type="entry name" value="EF-hand-dom_pair"/>
</dbReference>
<protein>
    <recommendedName>
        <fullName evidence="4">EF-hand domain-containing protein</fullName>
    </recommendedName>
</protein>
<dbReference type="InterPro" id="IPR051111">
    <property type="entry name" value="Ca-binding_regulatory"/>
</dbReference>
<dbReference type="Gene3D" id="1.10.238.10">
    <property type="entry name" value="EF-hand"/>
    <property type="match status" value="2"/>
</dbReference>
<feature type="compositionally biased region" description="Basic and acidic residues" evidence="3">
    <location>
        <begin position="492"/>
        <end position="503"/>
    </location>
</feature>
<feature type="compositionally biased region" description="Low complexity" evidence="3">
    <location>
        <begin position="423"/>
        <end position="438"/>
    </location>
</feature>
<evidence type="ECO:0000259" key="4">
    <source>
        <dbReference type="PROSITE" id="PS50222"/>
    </source>
</evidence>
<feature type="compositionally biased region" description="Low complexity" evidence="3">
    <location>
        <begin position="400"/>
        <end position="412"/>
    </location>
</feature>
<keyword evidence="2" id="KW-0106">Calcium</keyword>
<keyword evidence="6" id="KW-1185">Reference proteome</keyword>
<dbReference type="EMBL" id="CAXAMN010023528">
    <property type="protein sequence ID" value="CAK9078220.1"/>
    <property type="molecule type" value="Genomic_DNA"/>
</dbReference>
<proteinExistence type="predicted"/>
<evidence type="ECO:0000256" key="2">
    <source>
        <dbReference type="ARBA" id="ARBA00022837"/>
    </source>
</evidence>
<dbReference type="InterPro" id="IPR018247">
    <property type="entry name" value="EF_Hand_1_Ca_BS"/>
</dbReference>
<sequence length="633" mass="68608">VRLRLSSVDAEGSARTMELFKLLDTDGDDLLSPRDCLKAFKGAAMLMKERADNFVHQEKLKTFLREHGLPSDMRIPRHKPLGGDQYSRAVSLQRYLVLKYGSLYEAVQSMDSSGIGFVNKNDFVQHLLSDGYCYSEFEAEELFQSFDPWGKGWLPLQRMLEYEVSGVEWLRPWVNAAASEGTSPRASPRASSRASPRSTPCGASGRARRSPANSPDRTARSPRSIPGQSSPLREEETGFLFSDPGRLDAAPPSSPRRQLSRSPKRSPRSTSPVHERLHIAGIGHKRVLPGDSDAIRTAYHNLEQAKSLMDEMNRKAKERAAAAMKAVDEARERAQAAKVAADSGVVPPELQAPGPIERFQASRPGAASVPTINLAGMRAEPKQNTESPEDRADSVAFSATPTPQSTTPVTTPREAEARERVSAVKAMASAASVASAQSGESRSALQQRRKAREQRRKELMKVMDADGDGVITKSELDQLKAANPELSQVDMSKLDADGDGQISKEELEKALDAEVEPQAEAASILSAVANLFGSSQASDEKKEEPSEDRAKLDEADKESTPAPKAKALPKALFAMTRVNFVAGRKGSLAPSADDSQGQASSQASAARKRREVRKAGKALLAVASLKEDGNTRG</sequence>
<feature type="domain" description="EF-hand" evidence="4">
    <location>
        <begin position="451"/>
        <end position="486"/>
    </location>
</feature>
<keyword evidence="1" id="KW-0677">Repeat</keyword>
<dbReference type="InterPro" id="IPR002048">
    <property type="entry name" value="EF_hand_dom"/>
</dbReference>
<dbReference type="PANTHER" id="PTHR46311:SF3">
    <property type="entry name" value="CALCIUM-BINDING PROTEIN 8"/>
    <property type="match status" value="1"/>
</dbReference>
<gene>
    <name evidence="5" type="ORF">CCMP2556_LOCUS38546</name>
</gene>
<organism evidence="5 6">
    <name type="scientific">Durusdinium trenchii</name>
    <dbReference type="NCBI Taxonomy" id="1381693"/>
    <lineage>
        <taxon>Eukaryota</taxon>
        <taxon>Sar</taxon>
        <taxon>Alveolata</taxon>
        <taxon>Dinophyceae</taxon>
        <taxon>Suessiales</taxon>
        <taxon>Symbiodiniaceae</taxon>
        <taxon>Durusdinium</taxon>
    </lineage>
</organism>
<feature type="region of interest" description="Disordered" evidence="3">
    <location>
        <begin position="482"/>
        <end position="503"/>
    </location>
</feature>
<feature type="compositionally biased region" description="Basic residues" evidence="3">
    <location>
        <begin position="258"/>
        <end position="267"/>
    </location>
</feature>
<evidence type="ECO:0000256" key="3">
    <source>
        <dbReference type="SAM" id="MobiDB-lite"/>
    </source>
</evidence>
<feature type="region of interest" description="Disordered" evidence="3">
    <location>
        <begin position="178"/>
        <end position="274"/>
    </location>
</feature>